<feature type="binding site" evidence="5">
    <location>
        <position position="124"/>
    </location>
    <ligand>
        <name>substrate</name>
    </ligand>
</feature>
<feature type="active site" description="Proton acceptor" evidence="5">
    <location>
        <position position="87"/>
    </location>
</feature>
<evidence type="ECO:0000313" key="7">
    <source>
        <dbReference type="Proteomes" id="UP001199469"/>
    </source>
</evidence>
<comment type="subunit">
    <text evidence="5">Homohexamer.</text>
</comment>
<protein>
    <recommendedName>
        <fullName evidence="5">Inorganic pyrophosphatase</fullName>
        <ecNumber evidence="5">3.6.1.1</ecNumber>
    </recommendedName>
    <alternativeName>
        <fullName evidence="5">Pyrophosphate phospho-hydrolase</fullName>
        <shortName evidence="5">PPase</shortName>
    </alternativeName>
</protein>
<feature type="binding site" evidence="5">
    <location>
        <position position="14"/>
    </location>
    <ligand>
        <name>substrate</name>
    </ligand>
</feature>
<feature type="binding site" evidence="5">
    <location>
        <position position="82"/>
    </location>
    <ligand>
        <name>Mg(2+)</name>
        <dbReference type="ChEBI" id="CHEBI:18420"/>
        <label>3</label>
    </ligand>
</feature>
<feature type="binding site" evidence="5">
    <location>
        <position position="87"/>
    </location>
    <ligand>
        <name>Mg(2+)</name>
        <dbReference type="ChEBI" id="CHEBI:18420"/>
        <label>1</label>
    </ligand>
</feature>
<comment type="catalytic activity">
    <reaction evidence="5">
        <text>diphosphate + H2O = 2 phosphate + H(+)</text>
        <dbReference type="Rhea" id="RHEA:24576"/>
        <dbReference type="ChEBI" id="CHEBI:15377"/>
        <dbReference type="ChEBI" id="CHEBI:15378"/>
        <dbReference type="ChEBI" id="CHEBI:33019"/>
        <dbReference type="ChEBI" id="CHEBI:43474"/>
        <dbReference type="EC" id="3.6.1.1"/>
    </reaction>
</comment>
<gene>
    <name evidence="5" type="primary">ppa</name>
    <name evidence="6" type="ORF">LQ327_28600</name>
</gene>
<accession>A0ABS8PGF3</accession>
<dbReference type="InterPro" id="IPR036649">
    <property type="entry name" value="Pyrophosphatase_sf"/>
</dbReference>
<comment type="subcellular location">
    <subcellularLocation>
        <location evidence="5">Cytoplasm</location>
    </subcellularLocation>
</comment>
<evidence type="ECO:0000256" key="2">
    <source>
        <dbReference type="ARBA" id="ARBA00022723"/>
    </source>
</evidence>
<feature type="binding site" evidence="5">
    <location>
        <position position="28"/>
    </location>
    <ligand>
        <name>substrate</name>
    </ligand>
</feature>
<dbReference type="Pfam" id="PF00719">
    <property type="entry name" value="Pyrophosphatase"/>
    <property type="match status" value="1"/>
</dbReference>
<dbReference type="EC" id="3.6.1.1" evidence="5"/>
<reference evidence="6 7" key="1">
    <citation type="submission" date="2021-11" db="EMBL/GenBank/DDBJ databases">
        <title>Draft genome sequence of Actinomycetospora sp. SF1 isolated from the rhizosphere soil.</title>
        <authorList>
            <person name="Duangmal K."/>
            <person name="Chantavorakit T."/>
        </authorList>
    </citation>
    <scope>NUCLEOTIDE SEQUENCE [LARGE SCALE GENOMIC DNA]</scope>
    <source>
        <strain evidence="6 7">TBRC 5722</strain>
    </source>
</reference>
<feature type="binding site" evidence="5">
    <location>
        <position position="40"/>
    </location>
    <ligand>
        <name>substrate</name>
    </ligand>
</feature>
<feature type="binding site" evidence="5">
    <location>
        <position position="87"/>
    </location>
    <ligand>
        <name>Mg(2+)</name>
        <dbReference type="ChEBI" id="CHEBI:18420"/>
        <label>3</label>
    </ligand>
</feature>
<comment type="cofactor">
    <cofactor evidence="1 5">
        <name>Mg(2+)</name>
        <dbReference type="ChEBI" id="CHEBI:18420"/>
    </cofactor>
</comment>
<dbReference type="PROSITE" id="PS00387">
    <property type="entry name" value="PPASE"/>
    <property type="match status" value="1"/>
</dbReference>
<feature type="binding site" evidence="5">
    <location>
        <position position="55"/>
    </location>
    <ligand>
        <name>Mg(2+)</name>
        <dbReference type="ChEBI" id="CHEBI:18420"/>
        <label>2</label>
    </ligand>
</feature>
<dbReference type="HAMAP" id="MF_00209">
    <property type="entry name" value="Inorganic_PPase"/>
    <property type="match status" value="1"/>
</dbReference>
<keyword evidence="2 5" id="KW-0479">Metal-binding</keyword>
<feature type="binding site" evidence="5">
    <location>
        <position position="50"/>
    </location>
    <ligand>
        <name>Mg(2+)</name>
        <dbReference type="ChEBI" id="CHEBI:18420"/>
        <label>1</label>
    </ligand>
</feature>
<organism evidence="6 7">
    <name type="scientific">Actinomycetospora endophytica</name>
    <dbReference type="NCBI Taxonomy" id="2291215"/>
    <lineage>
        <taxon>Bacteria</taxon>
        <taxon>Bacillati</taxon>
        <taxon>Actinomycetota</taxon>
        <taxon>Actinomycetes</taxon>
        <taxon>Pseudonocardiales</taxon>
        <taxon>Pseudonocardiaceae</taxon>
        <taxon>Actinomycetospora</taxon>
    </lineage>
</organism>
<keyword evidence="3 5" id="KW-0378">Hydrolase</keyword>
<keyword evidence="4 5" id="KW-0460">Magnesium</keyword>
<dbReference type="PANTHER" id="PTHR10286">
    <property type="entry name" value="INORGANIC PYROPHOSPHATASE"/>
    <property type="match status" value="1"/>
</dbReference>
<evidence type="ECO:0000256" key="1">
    <source>
        <dbReference type="ARBA" id="ARBA00001946"/>
    </source>
</evidence>
<keyword evidence="7" id="KW-1185">Reference proteome</keyword>
<dbReference type="InterPro" id="IPR008162">
    <property type="entry name" value="Pyrophosphatase"/>
</dbReference>
<dbReference type="EMBL" id="JAJNDB010000008">
    <property type="protein sequence ID" value="MCD2197340.1"/>
    <property type="molecule type" value="Genomic_DNA"/>
</dbReference>
<keyword evidence="5" id="KW-0963">Cytoplasm</keyword>
<comment type="caution">
    <text evidence="6">The sequence shown here is derived from an EMBL/GenBank/DDBJ whole genome shotgun (WGS) entry which is preliminary data.</text>
</comment>
<proteinExistence type="inferred from homology"/>
<feature type="binding site" evidence="5">
    <location>
        <position position="6"/>
    </location>
    <ligand>
        <name>Mg(2+)</name>
        <dbReference type="ChEBI" id="CHEBI:18420"/>
        <label>2</label>
    </ligand>
</feature>
<evidence type="ECO:0000256" key="4">
    <source>
        <dbReference type="ARBA" id="ARBA00022842"/>
    </source>
</evidence>
<evidence type="ECO:0000313" key="6">
    <source>
        <dbReference type="EMBL" id="MCD2197340.1"/>
    </source>
</evidence>
<evidence type="ECO:0000256" key="5">
    <source>
        <dbReference type="HAMAP-Rule" id="MF_00209"/>
    </source>
</evidence>
<evidence type="ECO:0000256" key="3">
    <source>
        <dbReference type="ARBA" id="ARBA00022801"/>
    </source>
</evidence>
<feature type="binding site" evidence="5">
    <location>
        <position position="55"/>
    </location>
    <ligand>
        <name>Mg(2+)</name>
        <dbReference type="ChEBI" id="CHEBI:18420"/>
        <label>1</label>
    </ligand>
</feature>
<comment type="function">
    <text evidence="5">Catalyzes the hydrolysis of inorganic pyrophosphate (PPi) forming two phosphate ions.</text>
</comment>
<name>A0ABS8PGF3_9PSEU</name>
<dbReference type="SUPFAM" id="SSF50324">
    <property type="entry name" value="Inorganic pyrophosphatase"/>
    <property type="match status" value="1"/>
</dbReference>
<sequence>MDVTVEIPQGGRNKYELDHQTGRLRLDRQLFTATCYPTEYGFLDGTLGLDGDPLDALVLTEAPTFPGCLIDARPIGVFVMADEHGSDNKMLTVPRGDPRYDHLRDIDDLAGHIRAEIAHFFEVYKQLEPGKPVTGTRWADREQARLEIDESIERYRQQHARGHKVAPR</sequence>
<dbReference type="Gene3D" id="3.90.80.10">
    <property type="entry name" value="Inorganic pyrophosphatase"/>
    <property type="match status" value="1"/>
</dbReference>
<comment type="similarity">
    <text evidence="5">Belongs to the PPase family.</text>
</comment>
<dbReference type="Proteomes" id="UP001199469">
    <property type="component" value="Unassembled WGS sequence"/>
</dbReference>
<dbReference type="CDD" id="cd00412">
    <property type="entry name" value="pyrophosphatase"/>
    <property type="match status" value="1"/>
</dbReference>